<dbReference type="EMBL" id="MSBD01000017">
    <property type="protein sequence ID" value="ORN30340.1"/>
    <property type="molecule type" value="Genomic_DNA"/>
</dbReference>
<dbReference type="KEGG" id="lpar:FAM21731_00858"/>
<evidence type="ECO:0000313" key="1">
    <source>
        <dbReference type="EMBL" id="ORN30340.1"/>
    </source>
</evidence>
<dbReference type="AlphaFoldDB" id="A0A1X1FG08"/>
<comment type="caution">
    <text evidence="1">The sequence shown here is derived from an EMBL/GenBank/DDBJ whole genome shotgun (WGS) entry which is preliminary data.</text>
</comment>
<accession>A0A1X1FG08</accession>
<protein>
    <submittedName>
        <fullName evidence="1">Uncharacterized protein</fullName>
    </submittedName>
</protein>
<dbReference type="Proteomes" id="UP000193009">
    <property type="component" value="Unassembled WGS sequence"/>
</dbReference>
<name>A0A1X1FG08_9LACO</name>
<dbReference type="STRING" id="152331.FAM21731_00858"/>
<gene>
    <name evidence="1" type="ORF">FAM23169_00812</name>
</gene>
<sequence length="61" mass="7224">MASTINEKFKYVIQTNNKTEFKQVVDRLSGVHKNLTTDQKQKRQDLIDNAVKSLRKARYHF</sequence>
<organism evidence="1 2">
    <name type="scientific">Lentilactobacillus parabuchneri</name>
    <dbReference type="NCBI Taxonomy" id="152331"/>
    <lineage>
        <taxon>Bacteria</taxon>
        <taxon>Bacillati</taxon>
        <taxon>Bacillota</taxon>
        <taxon>Bacilli</taxon>
        <taxon>Lactobacillales</taxon>
        <taxon>Lactobacillaceae</taxon>
        <taxon>Lentilactobacillus</taxon>
    </lineage>
</organism>
<proteinExistence type="predicted"/>
<keyword evidence="2" id="KW-1185">Reference proteome</keyword>
<reference evidence="1 2" key="1">
    <citation type="journal article" date="2017" name="Front. Microbiol.">
        <title>The Histidine Decarboxylase Gene Cluster of Lactobacillus parabuchneri Was Gained by Horizontal Gene Transfer and Is Mobile within the Species.</title>
        <authorList>
            <person name="Wuthrich D."/>
            <person name="Berthoud H."/>
            <person name="Wechsler D."/>
            <person name="Eugster E."/>
            <person name="Irmler S."/>
            <person name="Bruggmann R."/>
        </authorList>
    </citation>
    <scope>NUCLEOTIDE SEQUENCE [LARGE SCALE GENOMIC DNA]</scope>
    <source>
        <strain evidence="1 2">FAM23169</strain>
    </source>
</reference>
<evidence type="ECO:0000313" key="2">
    <source>
        <dbReference type="Proteomes" id="UP000193009"/>
    </source>
</evidence>